<dbReference type="InterPro" id="IPR007138">
    <property type="entry name" value="ABM_dom"/>
</dbReference>
<organism evidence="2 3">
    <name type="scientific">Microbulbifer yueqingensis</name>
    <dbReference type="NCBI Taxonomy" id="658219"/>
    <lineage>
        <taxon>Bacteria</taxon>
        <taxon>Pseudomonadati</taxon>
        <taxon>Pseudomonadota</taxon>
        <taxon>Gammaproteobacteria</taxon>
        <taxon>Cellvibrionales</taxon>
        <taxon>Microbulbiferaceae</taxon>
        <taxon>Microbulbifer</taxon>
    </lineage>
</organism>
<proteinExistence type="predicted"/>
<evidence type="ECO:0000313" key="3">
    <source>
        <dbReference type="Proteomes" id="UP000199305"/>
    </source>
</evidence>
<evidence type="ECO:0000259" key="1">
    <source>
        <dbReference type="PROSITE" id="PS51725"/>
    </source>
</evidence>
<dbReference type="OrthoDB" id="9812192at2"/>
<dbReference type="Proteomes" id="UP000199305">
    <property type="component" value="Unassembled WGS sequence"/>
</dbReference>
<gene>
    <name evidence="2" type="ORF">SAMN05216212_2909</name>
</gene>
<dbReference type="GO" id="GO:0004497">
    <property type="term" value="F:monooxygenase activity"/>
    <property type="evidence" value="ECO:0007669"/>
    <property type="project" value="UniProtKB-KW"/>
</dbReference>
<feature type="domain" description="ABM" evidence="1">
    <location>
        <begin position="4"/>
        <end position="95"/>
    </location>
</feature>
<name>A0A1G9DQ71_9GAMM</name>
<evidence type="ECO:0000313" key="2">
    <source>
        <dbReference type="EMBL" id="SDK65965.1"/>
    </source>
</evidence>
<dbReference type="RefSeq" id="WP_091515871.1">
    <property type="nucleotide sequence ID" value="NZ_FNFH01000006.1"/>
</dbReference>
<keyword evidence="2" id="KW-0560">Oxidoreductase</keyword>
<dbReference type="Gene3D" id="3.30.70.100">
    <property type="match status" value="1"/>
</dbReference>
<dbReference type="PROSITE" id="PS51725">
    <property type="entry name" value="ABM"/>
    <property type="match status" value="1"/>
</dbReference>
<dbReference type="AlphaFoldDB" id="A0A1G9DQ71"/>
<dbReference type="PANTHER" id="PTHR33336">
    <property type="entry name" value="QUINOL MONOOXYGENASE YGIN-RELATED"/>
    <property type="match status" value="1"/>
</dbReference>
<dbReference type="Pfam" id="PF03992">
    <property type="entry name" value="ABM"/>
    <property type="match status" value="1"/>
</dbReference>
<reference evidence="3" key="1">
    <citation type="submission" date="2016-10" db="EMBL/GenBank/DDBJ databases">
        <authorList>
            <person name="Varghese N."/>
            <person name="Submissions S."/>
        </authorList>
    </citation>
    <scope>NUCLEOTIDE SEQUENCE [LARGE SCALE GENOMIC DNA]</scope>
    <source>
        <strain evidence="3">CGMCC 1.10658</strain>
    </source>
</reference>
<keyword evidence="3" id="KW-1185">Reference proteome</keyword>
<dbReference type="PANTHER" id="PTHR33336:SF15">
    <property type="entry name" value="ABM DOMAIN-CONTAINING PROTEIN"/>
    <property type="match status" value="1"/>
</dbReference>
<accession>A0A1G9DQ71</accession>
<keyword evidence="2" id="KW-0503">Monooxygenase</keyword>
<protein>
    <submittedName>
        <fullName evidence="2">Quinol monooxygenase YgiN</fullName>
    </submittedName>
</protein>
<dbReference type="EMBL" id="FNFH01000006">
    <property type="protein sequence ID" value="SDK65965.1"/>
    <property type="molecule type" value="Genomic_DNA"/>
</dbReference>
<sequence length="100" mass="11751">MDGYTVSVVFEANNDQVEEMEEVVKDVYLPSIRESGMREYRWYRSRQNPNTFLLFMTWDSQAAFQAHVNTPHIQKAEADFVSKGILVKPAPESYWQYIKP</sequence>
<dbReference type="InterPro" id="IPR050744">
    <property type="entry name" value="AI-2_Isomerase_LsrG"/>
</dbReference>
<dbReference type="InterPro" id="IPR011008">
    <property type="entry name" value="Dimeric_a/b-barrel"/>
</dbReference>
<dbReference type="SUPFAM" id="SSF54909">
    <property type="entry name" value="Dimeric alpha+beta barrel"/>
    <property type="match status" value="1"/>
</dbReference>